<dbReference type="OrthoDB" id="3174529at2"/>
<comment type="caution">
    <text evidence="4">The sequence shown here is derived from an EMBL/GenBank/DDBJ whole genome shotgun (WGS) entry which is preliminary data.</text>
</comment>
<dbReference type="InterPro" id="IPR000182">
    <property type="entry name" value="GNAT_dom"/>
</dbReference>
<dbReference type="AlphaFoldDB" id="A0A2X0I706"/>
<keyword evidence="2" id="KW-0012">Acyltransferase</keyword>
<evidence type="ECO:0000256" key="1">
    <source>
        <dbReference type="ARBA" id="ARBA00022679"/>
    </source>
</evidence>
<accession>A0A2X0I706</accession>
<evidence type="ECO:0000313" key="5">
    <source>
        <dbReference type="Proteomes" id="UP000248889"/>
    </source>
</evidence>
<dbReference type="InterPro" id="IPR013653">
    <property type="entry name" value="GCN5-like_dom"/>
</dbReference>
<organism evidence="4 5">
    <name type="scientific">Streptacidiphilus pinicola</name>
    <dbReference type="NCBI Taxonomy" id="2219663"/>
    <lineage>
        <taxon>Bacteria</taxon>
        <taxon>Bacillati</taxon>
        <taxon>Actinomycetota</taxon>
        <taxon>Actinomycetes</taxon>
        <taxon>Kitasatosporales</taxon>
        <taxon>Streptomycetaceae</taxon>
        <taxon>Streptacidiphilus</taxon>
    </lineage>
</organism>
<dbReference type="Pfam" id="PF08445">
    <property type="entry name" value="FR47"/>
    <property type="match status" value="1"/>
</dbReference>
<protein>
    <submittedName>
        <fullName evidence="4">GNAT family N-acetyltransferase</fullName>
    </submittedName>
</protein>
<feature type="domain" description="N-acetyltransferase" evidence="3">
    <location>
        <begin position="135"/>
        <end position="269"/>
    </location>
</feature>
<evidence type="ECO:0000259" key="3">
    <source>
        <dbReference type="PROSITE" id="PS51186"/>
    </source>
</evidence>
<dbReference type="PANTHER" id="PTHR43877:SF2">
    <property type="entry name" value="AMINOALKYLPHOSPHONATE N-ACETYLTRANSFERASE-RELATED"/>
    <property type="match status" value="1"/>
</dbReference>
<keyword evidence="5" id="KW-1185">Reference proteome</keyword>
<evidence type="ECO:0000256" key="2">
    <source>
        <dbReference type="ARBA" id="ARBA00023315"/>
    </source>
</evidence>
<dbReference type="CDD" id="cd04301">
    <property type="entry name" value="NAT_SF"/>
    <property type="match status" value="1"/>
</dbReference>
<evidence type="ECO:0000313" key="4">
    <source>
        <dbReference type="EMBL" id="RAG80397.1"/>
    </source>
</evidence>
<dbReference type="GO" id="GO:0016747">
    <property type="term" value="F:acyltransferase activity, transferring groups other than amino-acyl groups"/>
    <property type="evidence" value="ECO:0007669"/>
    <property type="project" value="InterPro"/>
</dbReference>
<dbReference type="PROSITE" id="PS51186">
    <property type="entry name" value="GNAT"/>
    <property type="match status" value="1"/>
</dbReference>
<sequence>MSEDAAEFRAVADAYLAADPAANTVLLTVSETVRERGPFAFEASRPARFGWQCDADGRVIAAFVQTPPRGPLLGVMDAESARALARVLGPVPRVIGEDGTVRAYAAATGRGWRVFRAERLFRLGEVTEPRPVPGGAARPPTERDVPLLQGWFADFVTFIGEGPRPDFDVAGRVANGRLLLWEDAGRPVAMVGWTARVAGQVRIAPVYTPAELRGRGYAGAVVARASRDLLRSGAEQVLLFTDLANPTSNALYQRIGYRPVAEHTVVEFT</sequence>
<dbReference type="PANTHER" id="PTHR43877">
    <property type="entry name" value="AMINOALKYLPHOSPHONATE N-ACETYLTRANSFERASE-RELATED-RELATED"/>
    <property type="match status" value="1"/>
</dbReference>
<reference evidence="4 5" key="1">
    <citation type="submission" date="2018-06" db="EMBL/GenBank/DDBJ databases">
        <title>Streptacidiphilus pinicola sp. nov., isolated from pine grove soil.</title>
        <authorList>
            <person name="Roh S.G."/>
            <person name="Park S."/>
            <person name="Kim M.-K."/>
            <person name="Yun B.-R."/>
            <person name="Park J."/>
            <person name="Kim M.J."/>
            <person name="Kim Y.S."/>
            <person name="Kim S.B."/>
        </authorList>
    </citation>
    <scope>NUCLEOTIDE SEQUENCE [LARGE SCALE GENOMIC DNA]</scope>
    <source>
        <strain evidence="4 5">MMS16-CNU450</strain>
    </source>
</reference>
<dbReference type="InterPro" id="IPR050832">
    <property type="entry name" value="Bact_Acetyltransf"/>
</dbReference>
<dbReference type="EMBL" id="QKYN01000240">
    <property type="protein sequence ID" value="RAG80397.1"/>
    <property type="molecule type" value="Genomic_DNA"/>
</dbReference>
<dbReference type="SUPFAM" id="SSF55729">
    <property type="entry name" value="Acyl-CoA N-acyltransferases (Nat)"/>
    <property type="match status" value="1"/>
</dbReference>
<proteinExistence type="predicted"/>
<dbReference type="InterPro" id="IPR016181">
    <property type="entry name" value="Acyl_CoA_acyltransferase"/>
</dbReference>
<keyword evidence="1 4" id="KW-0808">Transferase</keyword>
<gene>
    <name evidence="4" type="ORF">DN069_38365</name>
</gene>
<dbReference type="Gene3D" id="3.40.630.30">
    <property type="match status" value="1"/>
</dbReference>
<dbReference type="Proteomes" id="UP000248889">
    <property type="component" value="Unassembled WGS sequence"/>
</dbReference>
<name>A0A2X0I706_9ACTN</name>